<organism evidence="4 5">
    <name type="scientific">Salinimonas iocasae</name>
    <dbReference type="NCBI Taxonomy" id="2572577"/>
    <lineage>
        <taxon>Bacteria</taxon>
        <taxon>Pseudomonadati</taxon>
        <taxon>Pseudomonadota</taxon>
        <taxon>Gammaproteobacteria</taxon>
        <taxon>Alteromonadales</taxon>
        <taxon>Alteromonadaceae</taxon>
        <taxon>Alteromonas/Salinimonas group</taxon>
        <taxon>Salinimonas</taxon>
    </lineage>
</organism>
<keyword evidence="1" id="KW-0732">Signal</keyword>
<dbReference type="InterPro" id="IPR002477">
    <property type="entry name" value="Peptidoglycan-bd-like"/>
</dbReference>
<sequence>MKRVLAIVSALATTTLFSPFSAAQAEGEFEQCKTRLSAQAKNEGVSDKVVDDAFASIAFQPRVIELDRSQPEFVTTFPSYYSKRVTDWRVSKGRELLSEHRELLNELEKQYGIPPHYLVAFWGLETNYGGYKGKMPVLSSLATLACDKRRSTYFTQELMTALKLMERESLSADAMVGSWAGAMGHTQFMPSAYFKYATDGDDNGQVNLWDSEADALTSAANFLANLGWEPGFRWGREVALPDNFDYRLSGYKQRRPVNEWADKNVTLPSGSTLPDSDIDAYIVVPAGHAGPAFLAYQNFRVIMRWNNSEFYAIAVGELASQISGSSGLAQALPDLPTYSRDDIMQMQKKLNQKGFDVGKPDGILGPATRAGIREYQLANSLIGDGFPSLEVMKSLDVKLQADANS</sequence>
<keyword evidence="5" id="KW-1185">Reference proteome</keyword>
<dbReference type="InterPro" id="IPR031304">
    <property type="entry name" value="SLT_2"/>
</dbReference>
<dbReference type="InterPro" id="IPR043426">
    <property type="entry name" value="MltB-like"/>
</dbReference>
<dbReference type="InterPro" id="IPR036365">
    <property type="entry name" value="PGBD-like_sf"/>
</dbReference>
<feature type="signal peptide" evidence="1">
    <location>
        <begin position="1"/>
        <end position="25"/>
    </location>
</feature>
<dbReference type="SUPFAM" id="SSF47090">
    <property type="entry name" value="PGBD-like"/>
    <property type="match status" value="1"/>
</dbReference>
<dbReference type="Pfam" id="PF13406">
    <property type="entry name" value="SLT_2"/>
    <property type="match status" value="1"/>
</dbReference>
<dbReference type="FunFam" id="1.10.8.350:FF:000001">
    <property type="entry name" value="Lytic murein transglycosylase B"/>
    <property type="match status" value="1"/>
</dbReference>
<dbReference type="InterPro" id="IPR011970">
    <property type="entry name" value="MltB_2"/>
</dbReference>
<dbReference type="Gene3D" id="1.10.101.10">
    <property type="entry name" value="PGBD-like superfamily/PGBD"/>
    <property type="match status" value="1"/>
</dbReference>
<dbReference type="OrthoDB" id="9772911at2"/>
<feature type="chain" id="PRO_5022876387" evidence="1">
    <location>
        <begin position="26"/>
        <end position="405"/>
    </location>
</feature>
<evidence type="ECO:0000259" key="3">
    <source>
        <dbReference type="Pfam" id="PF13406"/>
    </source>
</evidence>
<dbReference type="SUPFAM" id="SSF53955">
    <property type="entry name" value="Lysozyme-like"/>
    <property type="match status" value="1"/>
</dbReference>
<dbReference type="RefSeq" id="WP_139757579.1">
    <property type="nucleotide sequence ID" value="NZ_CP039852.1"/>
</dbReference>
<dbReference type="KEGG" id="salk:FBQ74_15810"/>
<dbReference type="InterPro" id="IPR036366">
    <property type="entry name" value="PGBDSf"/>
</dbReference>
<dbReference type="Proteomes" id="UP000304912">
    <property type="component" value="Chromosome"/>
</dbReference>
<dbReference type="PANTHER" id="PTHR30163:SF8">
    <property type="entry name" value="LYTIC MUREIN TRANSGLYCOSYLASE"/>
    <property type="match status" value="1"/>
</dbReference>
<dbReference type="GO" id="GO:0008933">
    <property type="term" value="F:peptidoglycan lytic transglycosylase activity"/>
    <property type="evidence" value="ECO:0007669"/>
    <property type="project" value="TreeGrafter"/>
</dbReference>
<feature type="domain" description="Peptidoglycan binding-like" evidence="2">
    <location>
        <begin position="340"/>
        <end position="394"/>
    </location>
</feature>
<proteinExistence type="predicted"/>
<dbReference type="PANTHER" id="PTHR30163">
    <property type="entry name" value="MEMBRANE-BOUND LYTIC MUREIN TRANSGLYCOSYLASE B"/>
    <property type="match status" value="1"/>
</dbReference>
<protein>
    <submittedName>
        <fullName evidence="4">Lytic murein transglycosylase</fullName>
    </submittedName>
</protein>
<dbReference type="EMBL" id="CP039852">
    <property type="protein sequence ID" value="QCZ94843.1"/>
    <property type="molecule type" value="Genomic_DNA"/>
</dbReference>
<dbReference type="AlphaFoldDB" id="A0A5B7YHW0"/>
<dbReference type="GO" id="GO:0009253">
    <property type="term" value="P:peptidoglycan catabolic process"/>
    <property type="evidence" value="ECO:0007669"/>
    <property type="project" value="TreeGrafter"/>
</dbReference>
<dbReference type="Gene3D" id="1.10.8.350">
    <property type="entry name" value="Bacterial muramidase"/>
    <property type="match status" value="1"/>
</dbReference>
<reference evidence="4 5" key="1">
    <citation type="submission" date="2019-04" db="EMBL/GenBank/DDBJ databases">
        <title>Salinimonas iocasae sp. nov., a halophilic bacterium isolated from the outer tube casing of tubeworms in Okinawa Trough.</title>
        <authorList>
            <person name="Zhang H."/>
            <person name="Wang H."/>
            <person name="Li C."/>
        </authorList>
    </citation>
    <scope>NUCLEOTIDE SEQUENCE [LARGE SCALE GENOMIC DNA]</scope>
    <source>
        <strain evidence="4 5">KX18D6</strain>
    </source>
</reference>
<accession>A0A5B7YHW0</accession>
<feature type="domain" description="Transglycosylase SLT" evidence="3">
    <location>
        <begin position="29"/>
        <end position="319"/>
    </location>
</feature>
<evidence type="ECO:0000313" key="5">
    <source>
        <dbReference type="Proteomes" id="UP000304912"/>
    </source>
</evidence>
<evidence type="ECO:0000259" key="2">
    <source>
        <dbReference type="Pfam" id="PF01471"/>
    </source>
</evidence>
<dbReference type="Gene3D" id="1.10.530.10">
    <property type="match status" value="1"/>
</dbReference>
<evidence type="ECO:0000313" key="4">
    <source>
        <dbReference type="EMBL" id="QCZ94843.1"/>
    </source>
</evidence>
<dbReference type="CDD" id="cd13399">
    <property type="entry name" value="Slt35-like"/>
    <property type="match status" value="1"/>
</dbReference>
<dbReference type="Pfam" id="PF01471">
    <property type="entry name" value="PG_binding_1"/>
    <property type="match status" value="1"/>
</dbReference>
<dbReference type="InterPro" id="IPR023346">
    <property type="entry name" value="Lysozyme-like_dom_sf"/>
</dbReference>
<name>A0A5B7YHW0_9ALTE</name>
<evidence type="ECO:0000256" key="1">
    <source>
        <dbReference type="SAM" id="SignalP"/>
    </source>
</evidence>
<gene>
    <name evidence="4" type="ORF">FBQ74_15810</name>
</gene>
<dbReference type="NCBIfam" id="TIGR02283">
    <property type="entry name" value="MltB_2"/>
    <property type="match status" value="1"/>
</dbReference>